<proteinExistence type="predicted"/>
<evidence type="ECO:0000256" key="1">
    <source>
        <dbReference type="SAM" id="SignalP"/>
    </source>
</evidence>
<accession>A0A518ISU6</accession>
<dbReference type="EMBL" id="CP036318">
    <property type="protein sequence ID" value="QDV56150.1"/>
    <property type="molecule type" value="Genomic_DNA"/>
</dbReference>
<name>A0A518ISU6_9BACT</name>
<dbReference type="PANTHER" id="PTHR35757">
    <property type="entry name" value="THERMOSOME SUBUNIT GAMMA"/>
    <property type="match status" value="1"/>
</dbReference>
<keyword evidence="3" id="KW-1185">Reference proteome</keyword>
<dbReference type="AlphaFoldDB" id="A0A518ISU6"/>
<dbReference type="PANTHER" id="PTHR35757:SF1">
    <property type="entry name" value="THERMOSOME SUBUNIT GAMMA"/>
    <property type="match status" value="1"/>
</dbReference>
<sequence length="316" mass="34854" precursor="true">MLTLQSWLKTMLLAIGLIVASLVGAVGAFAQAAVAPVETAEQEKEANAKKATSEYLRITKLDNGKPDSMETSIVRFEGPAGSKYAGRVVDLIGVVHIGQKEYYEQLNERFADYDRVLYELVAPEGTTVSKEQAGEVRGPLGAMQLGMKDILNLDFQLEHIDYDAKNFRHADMSPEEFAADMAERGDSVMKMVFRMLGSGMATQAAAEPAASDTALLFALFAPDRARRMKQIMASQFEDMEIATAAMADATGKSTIITERNAKAFSVLADELQRGSRKVAVFYGAGHLPDMADRLRDDFQMKKTQTEWFQAWDLQKN</sequence>
<dbReference type="Proteomes" id="UP000316770">
    <property type="component" value="Chromosome"/>
</dbReference>
<keyword evidence="1" id="KW-0732">Signal</keyword>
<dbReference type="RefSeq" id="WP_417739262.1">
    <property type="nucleotide sequence ID" value="NZ_JBLWVG010000021.1"/>
</dbReference>
<evidence type="ECO:0008006" key="4">
    <source>
        <dbReference type="Google" id="ProtNLM"/>
    </source>
</evidence>
<evidence type="ECO:0000313" key="2">
    <source>
        <dbReference type="EMBL" id="QDV56150.1"/>
    </source>
</evidence>
<reference evidence="2 3" key="1">
    <citation type="submission" date="2019-02" db="EMBL/GenBank/DDBJ databases">
        <title>Deep-cultivation of Planctomycetes and their phenomic and genomic characterization uncovers novel biology.</title>
        <authorList>
            <person name="Wiegand S."/>
            <person name="Jogler M."/>
            <person name="Boedeker C."/>
            <person name="Pinto D."/>
            <person name="Vollmers J."/>
            <person name="Rivas-Marin E."/>
            <person name="Kohn T."/>
            <person name="Peeters S.H."/>
            <person name="Heuer A."/>
            <person name="Rast P."/>
            <person name="Oberbeckmann S."/>
            <person name="Bunk B."/>
            <person name="Jeske O."/>
            <person name="Meyerdierks A."/>
            <person name="Storesund J.E."/>
            <person name="Kallscheuer N."/>
            <person name="Luecker S."/>
            <person name="Lage O.M."/>
            <person name="Pohl T."/>
            <person name="Merkel B.J."/>
            <person name="Hornburger P."/>
            <person name="Mueller R.-W."/>
            <person name="Bruemmer F."/>
            <person name="Labrenz M."/>
            <person name="Spormann A.M."/>
            <person name="Op den Camp H."/>
            <person name="Overmann J."/>
            <person name="Amann R."/>
            <person name="Jetten M.S.M."/>
            <person name="Mascher T."/>
            <person name="Medema M.H."/>
            <person name="Devos D.P."/>
            <person name="Kaster A.-K."/>
            <person name="Ovreas L."/>
            <person name="Rohde M."/>
            <person name="Galperin M.Y."/>
            <person name="Jogler C."/>
        </authorList>
    </citation>
    <scope>NUCLEOTIDE SEQUENCE [LARGE SCALE GENOMIC DNA]</scope>
    <source>
        <strain evidence="2 3">Mal33</strain>
    </source>
</reference>
<organism evidence="2 3">
    <name type="scientific">Rosistilla oblonga</name>
    <dbReference type="NCBI Taxonomy" id="2527990"/>
    <lineage>
        <taxon>Bacteria</taxon>
        <taxon>Pseudomonadati</taxon>
        <taxon>Planctomycetota</taxon>
        <taxon>Planctomycetia</taxon>
        <taxon>Pirellulales</taxon>
        <taxon>Pirellulaceae</taxon>
        <taxon>Rosistilla</taxon>
    </lineage>
</organism>
<evidence type="ECO:0000313" key="3">
    <source>
        <dbReference type="Proteomes" id="UP000316770"/>
    </source>
</evidence>
<feature type="chain" id="PRO_5021815779" description="TraB family protein" evidence="1">
    <location>
        <begin position="33"/>
        <end position="316"/>
    </location>
</feature>
<protein>
    <recommendedName>
        <fullName evidence="4">TraB family protein</fullName>
    </recommendedName>
</protein>
<feature type="signal peptide" evidence="1">
    <location>
        <begin position="1"/>
        <end position="32"/>
    </location>
</feature>
<gene>
    <name evidence="2" type="ORF">Mal33_21290</name>
</gene>